<evidence type="ECO:0000313" key="1">
    <source>
        <dbReference type="EMBL" id="AUN32519.1"/>
    </source>
</evidence>
<evidence type="ECO:0000313" key="2">
    <source>
        <dbReference type="Proteomes" id="UP000234752"/>
    </source>
</evidence>
<accession>A0A2K9NHG4</accession>
<gene>
    <name evidence="1" type="ORF">C0V82_19380</name>
</gene>
<proteinExistence type="predicted"/>
<dbReference type="KEGG" id="ncb:C0V82_19380"/>
<protein>
    <submittedName>
        <fullName evidence="1">Uncharacterized protein</fullName>
    </submittedName>
</protein>
<sequence length="184" mass="20415">MVLLLLSAVMVQMAPDPVHQARWVIQLTAWTSLLLFGLAFTASSLVRLSSSPATRWLRRQRRYLGVSFAVSHLIHLFGIIALMDLDFALFQQLTNRMTVIAGGGAYLLILAMTLTSFDRMVRLLGPTAWGWLHLIGGWYIWASFAVSMGKRLGQGPLYWLGLGVVLSMLALRLLSRRAATATVT</sequence>
<reference evidence="1 2" key="1">
    <citation type="submission" date="2017-12" db="EMBL/GenBank/DDBJ databases">
        <title>Genomes of bacteria within cyanobacterial aggregates.</title>
        <authorList>
            <person name="Cai H."/>
        </authorList>
    </citation>
    <scope>NUCLEOTIDE SEQUENCE [LARGE SCALE GENOMIC DNA]</scope>
    <source>
        <strain evidence="1 2">TH16</strain>
    </source>
</reference>
<dbReference type="OrthoDB" id="552353at2"/>
<dbReference type="RefSeq" id="WP_102114054.1">
    <property type="nucleotide sequence ID" value="NZ_BMGN01000007.1"/>
</dbReference>
<dbReference type="Proteomes" id="UP000234752">
    <property type="component" value="Chromosome eg_2"/>
</dbReference>
<name>A0A2K9NHG4_9PROT</name>
<keyword evidence="2" id="KW-1185">Reference proteome</keyword>
<organism evidence="1 2">
    <name type="scientific">Niveispirillum cyanobacteriorum</name>
    <dbReference type="NCBI Taxonomy" id="1612173"/>
    <lineage>
        <taxon>Bacteria</taxon>
        <taxon>Pseudomonadati</taxon>
        <taxon>Pseudomonadota</taxon>
        <taxon>Alphaproteobacteria</taxon>
        <taxon>Rhodospirillales</taxon>
        <taxon>Azospirillaceae</taxon>
        <taxon>Niveispirillum</taxon>
    </lineage>
</organism>
<dbReference type="EMBL" id="CP025612">
    <property type="protein sequence ID" value="AUN32519.1"/>
    <property type="molecule type" value="Genomic_DNA"/>
</dbReference>
<dbReference type="AlphaFoldDB" id="A0A2K9NHG4"/>